<dbReference type="PROSITE" id="PS00409">
    <property type="entry name" value="PROKAR_NTER_METHYL"/>
    <property type="match status" value="1"/>
</dbReference>
<organism evidence="11 12">
    <name type="scientific">Secundilactobacillus paracollinoides</name>
    <dbReference type="NCBI Taxonomy" id="240427"/>
    <lineage>
        <taxon>Bacteria</taxon>
        <taxon>Bacillati</taxon>
        <taxon>Bacillota</taxon>
        <taxon>Bacilli</taxon>
        <taxon>Lactobacillales</taxon>
        <taxon>Lactobacillaceae</taxon>
        <taxon>Secundilactobacillus</taxon>
    </lineage>
</organism>
<dbReference type="RefSeq" id="WP_056987445.1">
    <property type="nucleotide sequence ID" value="NZ_CP014912.1"/>
</dbReference>
<evidence type="ECO:0000256" key="4">
    <source>
        <dbReference type="ARBA" id="ARBA00022481"/>
    </source>
</evidence>
<dbReference type="Proteomes" id="UP000093267">
    <property type="component" value="Chromosome"/>
</dbReference>
<dbReference type="NCBIfam" id="TIGR02532">
    <property type="entry name" value="IV_pilin_GFxxxE"/>
    <property type="match status" value="1"/>
</dbReference>
<evidence type="ECO:0000256" key="7">
    <source>
        <dbReference type="ARBA" id="ARBA00023136"/>
    </source>
</evidence>
<accession>A0A1B2J1K3</accession>
<keyword evidence="5 10" id="KW-0812">Transmembrane</keyword>
<keyword evidence="6 10" id="KW-1133">Transmembrane helix</keyword>
<keyword evidence="8" id="KW-0178">Competence</keyword>
<comment type="similarity">
    <text evidence="9">Belongs to the ComGC family.</text>
</comment>
<name>A0A1B2J1K3_9LACO</name>
<dbReference type="KEGG" id="lpd:AYR62_07680"/>
<dbReference type="Gene3D" id="3.30.700.10">
    <property type="entry name" value="Glycoprotein, Type 4 Pilin"/>
    <property type="match status" value="1"/>
</dbReference>
<proteinExistence type="inferred from homology"/>
<dbReference type="AlphaFoldDB" id="A0A1B2J1K3"/>
<dbReference type="InterPro" id="IPR016940">
    <property type="entry name" value="ComGC"/>
</dbReference>
<dbReference type="GO" id="GO:0005886">
    <property type="term" value="C:plasma membrane"/>
    <property type="evidence" value="ECO:0007669"/>
    <property type="project" value="UniProtKB-SubCell"/>
</dbReference>
<dbReference type="InterPro" id="IPR045584">
    <property type="entry name" value="Pilin-like"/>
</dbReference>
<sequence length="84" mass="9443">MTKLRKQQKRKGFTLLEMSIVIFIIALLILIIVPNITKQKDHATTVHSEALQTMVQTQVNLYLEDQETDADSGKANSIDKEASS</sequence>
<dbReference type="GO" id="GO:0009986">
    <property type="term" value="C:cell surface"/>
    <property type="evidence" value="ECO:0007669"/>
    <property type="project" value="UniProtKB-SubCell"/>
</dbReference>
<dbReference type="GO" id="GO:0030420">
    <property type="term" value="P:establishment of competence for transformation"/>
    <property type="evidence" value="ECO:0007669"/>
    <property type="project" value="UniProtKB-KW"/>
</dbReference>
<keyword evidence="12" id="KW-1185">Reference proteome</keyword>
<feature type="transmembrane region" description="Helical" evidence="10">
    <location>
        <begin position="12"/>
        <end position="33"/>
    </location>
</feature>
<evidence type="ECO:0008006" key="13">
    <source>
        <dbReference type="Google" id="ProtNLM"/>
    </source>
</evidence>
<keyword evidence="4" id="KW-0488">Methylation</keyword>
<reference evidence="11 12" key="1">
    <citation type="submission" date="2016-03" db="EMBL/GenBank/DDBJ databases">
        <title>Pediococcus and Lactobacillus from brewery environment - whole genome sequencing and assembly.</title>
        <authorList>
            <person name="Behr J."/>
            <person name="Geissler A.J."/>
            <person name="Vogel R.F."/>
        </authorList>
    </citation>
    <scope>NUCLEOTIDE SEQUENCE [LARGE SCALE GENOMIC DNA]</scope>
    <source>
        <strain evidence="11 12">TMW 1.1995</strain>
    </source>
</reference>
<evidence type="ECO:0000256" key="8">
    <source>
        <dbReference type="ARBA" id="ARBA00023287"/>
    </source>
</evidence>
<dbReference type="OrthoDB" id="2248894at2"/>
<keyword evidence="7 10" id="KW-0472">Membrane</keyword>
<dbReference type="STRING" id="240427.AYR62_07680"/>
<dbReference type="EMBL" id="CP014924">
    <property type="protein sequence ID" value="ANZ68226.1"/>
    <property type="molecule type" value="Genomic_DNA"/>
</dbReference>
<evidence type="ECO:0000256" key="3">
    <source>
        <dbReference type="ARBA" id="ARBA00022475"/>
    </source>
</evidence>
<evidence type="ECO:0000256" key="1">
    <source>
        <dbReference type="ARBA" id="ARBA00004162"/>
    </source>
</evidence>
<evidence type="ECO:0000256" key="2">
    <source>
        <dbReference type="ARBA" id="ARBA00004241"/>
    </source>
</evidence>
<keyword evidence="3" id="KW-1003">Cell membrane</keyword>
<gene>
    <name evidence="11" type="ORF">AYR63_14570</name>
</gene>
<dbReference type="SUPFAM" id="SSF54523">
    <property type="entry name" value="Pili subunits"/>
    <property type="match status" value="1"/>
</dbReference>
<dbReference type="InterPro" id="IPR012902">
    <property type="entry name" value="N_methyl_site"/>
</dbReference>
<protein>
    <recommendedName>
        <fullName evidence="13">Competence protein ComGC</fullName>
    </recommendedName>
</protein>
<comment type="subcellular location">
    <subcellularLocation>
        <location evidence="1">Cell membrane</location>
        <topology evidence="1">Single-pass membrane protein</topology>
    </subcellularLocation>
    <subcellularLocation>
        <location evidence="2">Cell surface</location>
    </subcellularLocation>
</comment>
<dbReference type="PIRSF" id="PIRSF029928">
    <property type="entry name" value="Late_competence_ComGC"/>
    <property type="match status" value="1"/>
</dbReference>
<evidence type="ECO:0000256" key="10">
    <source>
        <dbReference type="SAM" id="Phobius"/>
    </source>
</evidence>
<evidence type="ECO:0000256" key="5">
    <source>
        <dbReference type="ARBA" id="ARBA00022692"/>
    </source>
</evidence>
<evidence type="ECO:0000313" key="11">
    <source>
        <dbReference type="EMBL" id="ANZ68226.1"/>
    </source>
</evidence>
<evidence type="ECO:0000256" key="6">
    <source>
        <dbReference type="ARBA" id="ARBA00022989"/>
    </source>
</evidence>
<dbReference type="Pfam" id="PF07963">
    <property type="entry name" value="N_methyl"/>
    <property type="match status" value="1"/>
</dbReference>
<evidence type="ECO:0000256" key="9">
    <source>
        <dbReference type="ARBA" id="ARBA00043982"/>
    </source>
</evidence>
<evidence type="ECO:0000313" key="12">
    <source>
        <dbReference type="Proteomes" id="UP000093267"/>
    </source>
</evidence>